<dbReference type="SUPFAM" id="SSF53300">
    <property type="entry name" value="vWA-like"/>
    <property type="match status" value="1"/>
</dbReference>
<keyword evidence="1" id="KW-0812">Transmembrane</keyword>
<dbReference type="PROSITE" id="PS50234">
    <property type="entry name" value="VWFA"/>
    <property type="match status" value="1"/>
</dbReference>
<name>A0ABT4XVV0_9RHOB</name>
<dbReference type="Pfam" id="PF13400">
    <property type="entry name" value="Tad"/>
    <property type="match status" value="1"/>
</dbReference>
<dbReference type="Gene3D" id="3.40.50.410">
    <property type="entry name" value="von Willebrand factor, type A domain"/>
    <property type="match status" value="1"/>
</dbReference>
<dbReference type="InterPro" id="IPR028087">
    <property type="entry name" value="Tad_N"/>
</dbReference>
<sequence length="532" mass="57909">MKWEDLLGFAKDEDGNVTVFSVFMLVLILMITGASVDIMRFEAVRTKMQSTLDRAVLAAADLDQQQDPQDVVADYMAKAGLADGLTSDAVVDEGINYRTVTAEGQVELDTIFLHMSGFNQLTAPGISTAEEKISNVEISVVLDVSGSMGGDRIVNMRAAAKEFVDTVIQPADSPGLTTVSLVPYNAVVNIGSTLAPYFTWDEVHDYSHCAIFDDSDFNSVGMDTSSALERLAHFDLYSSSESTTQIANPWCPTGDTSAMVVHSDNATALKAHVDSLQAGGNTAIDMGMKWATALLDDSLADVVGNLAADGIAASGASSRPAAYSDPEAIKFVVVMTDGENTSQYDLEPEYKYGWSDVWIDERGNTNASDDRFSVRVRDLSGTSNDVYFWTRYENSSWSYRYDDDPDGGSSARQMTNAEVFARFGTKGAANKFLYQPYRDGWVSYSVYRDMYYGYESIVNGSSADERLSDICAAARDEGIVIFAIAFEAPTGGQEALQDCASSPSHYFDVEGVEITETFHAIARQINSLRLVQ</sequence>
<proteinExistence type="predicted"/>
<dbReference type="RefSeq" id="WP_271433446.1">
    <property type="nucleotide sequence ID" value="NZ_JAQIOY010000007.1"/>
</dbReference>
<gene>
    <name evidence="3" type="ORF">PFY00_15250</name>
</gene>
<comment type="caution">
    <text evidence="3">The sequence shown here is derived from an EMBL/GenBank/DDBJ whole genome shotgun (WGS) entry which is preliminary data.</text>
</comment>
<dbReference type="InterPro" id="IPR036465">
    <property type="entry name" value="vWFA_dom_sf"/>
</dbReference>
<evidence type="ECO:0000259" key="2">
    <source>
        <dbReference type="PROSITE" id="PS50234"/>
    </source>
</evidence>
<dbReference type="EMBL" id="JAQIOY010000007">
    <property type="protein sequence ID" value="MDA7426090.1"/>
    <property type="molecule type" value="Genomic_DNA"/>
</dbReference>
<keyword evidence="1" id="KW-0472">Membrane</keyword>
<organism evidence="3 4">
    <name type="scientific">Thalassococcus lentus</name>
    <dbReference type="NCBI Taxonomy" id="1210524"/>
    <lineage>
        <taxon>Bacteria</taxon>
        <taxon>Pseudomonadati</taxon>
        <taxon>Pseudomonadota</taxon>
        <taxon>Alphaproteobacteria</taxon>
        <taxon>Rhodobacterales</taxon>
        <taxon>Roseobacteraceae</taxon>
        <taxon>Thalassococcus</taxon>
    </lineage>
</organism>
<feature type="transmembrane region" description="Helical" evidence="1">
    <location>
        <begin position="20"/>
        <end position="39"/>
    </location>
</feature>
<evidence type="ECO:0000313" key="4">
    <source>
        <dbReference type="Proteomes" id="UP001210720"/>
    </source>
</evidence>
<feature type="domain" description="VWFA" evidence="2">
    <location>
        <begin position="137"/>
        <end position="347"/>
    </location>
</feature>
<accession>A0ABT4XVV0</accession>
<reference evidence="3 4" key="1">
    <citation type="submission" date="2023-01" db="EMBL/GenBank/DDBJ databases">
        <title>Thalassococcus onchidii sp. nov., isolated from a marine invertebrate from the South China Sea.</title>
        <authorList>
            <person name="Xu S."/>
            <person name="Liu Z."/>
            <person name="Xu Y."/>
        </authorList>
    </citation>
    <scope>NUCLEOTIDE SEQUENCE [LARGE SCALE GENOMIC DNA]</scope>
    <source>
        <strain evidence="3 4">KCTC 32084</strain>
    </source>
</reference>
<dbReference type="InterPro" id="IPR002035">
    <property type="entry name" value="VWF_A"/>
</dbReference>
<dbReference type="Proteomes" id="UP001210720">
    <property type="component" value="Unassembled WGS sequence"/>
</dbReference>
<evidence type="ECO:0000256" key="1">
    <source>
        <dbReference type="SAM" id="Phobius"/>
    </source>
</evidence>
<evidence type="ECO:0000313" key="3">
    <source>
        <dbReference type="EMBL" id="MDA7426090.1"/>
    </source>
</evidence>
<keyword evidence="4" id="KW-1185">Reference proteome</keyword>
<protein>
    <submittedName>
        <fullName evidence="3">VWA domain-containing protein</fullName>
    </submittedName>
</protein>
<dbReference type="CDD" id="cd00198">
    <property type="entry name" value="vWFA"/>
    <property type="match status" value="1"/>
</dbReference>
<keyword evidence="1" id="KW-1133">Transmembrane helix</keyword>